<gene>
    <name evidence="7" type="ordered locus">VMUT_0665</name>
</gene>
<dbReference type="GO" id="GO:0015937">
    <property type="term" value="P:coenzyme A biosynthetic process"/>
    <property type="evidence" value="ECO:0007669"/>
    <property type="project" value="UniProtKB-UniRule"/>
</dbReference>
<organism evidence="7 8">
    <name type="scientific">Vulcanisaeta moutnovskia (strain 768-28)</name>
    <dbReference type="NCBI Taxonomy" id="985053"/>
    <lineage>
        <taxon>Archaea</taxon>
        <taxon>Thermoproteota</taxon>
        <taxon>Thermoprotei</taxon>
        <taxon>Thermoproteales</taxon>
        <taxon>Thermoproteaceae</taxon>
        <taxon>Vulcanisaeta</taxon>
    </lineage>
</organism>
<keyword evidence="3 6" id="KW-0418">Kinase</keyword>
<evidence type="ECO:0000256" key="6">
    <source>
        <dbReference type="HAMAP-Rule" id="MF_00590"/>
    </source>
</evidence>
<comment type="function">
    <text evidence="6">Catalyzes the GTP-dependent phosphorylation of the 3'-hydroxyl group of dephosphocoenzyme A to form coenzyme A (CoA).</text>
</comment>
<keyword evidence="5 6" id="KW-0342">GTP-binding</keyword>
<evidence type="ECO:0000256" key="3">
    <source>
        <dbReference type="ARBA" id="ARBA00022777"/>
    </source>
</evidence>
<dbReference type="PANTHER" id="PTHR40732">
    <property type="entry name" value="UPF0218 PROTEIN TK1697"/>
    <property type="match status" value="1"/>
</dbReference>
<keyword evidence="2 6" id="KW-0547">Nucleotide-binding</keyword>
<dbReference type="UniPathway" id="UPA00241"/>
<dbReference type="EMBL" id="CP002529">
    <property type="protein sequence ID" value="ADY00876.1"/>
    <property type="molecule type" value="Genomic_DNA"/>
</dbReference>
<feature type="binding site" evidence="6">
    <location>
        <position position="47"/>
    </location>
    <ligand>
        <name>GTP</name>
        <dbReference type="ChEBI" id="CHEBI:37565"/>
    </ligand>
</feature>
<comment type="similarity">
    <text evidence="6">Belongs to the GTP-dependent DPCK family.</text>
</comment>
<evidence type="ECO:0000256" key="4">
    <source>
        <dbReference type="ARBA" id="ARBA00022993"/>
    </source>
</evidence>
<evidence type="ECO:0000313" key="8">
    <source>
        <dbReference type="Proteomes" id="UP000007485"/>
    </source>
</evidence>
<dbReference type="EC" id="2.7.1.237" evidence="6"/>
<comment type="pathway">
    <text evidence="6">Cofactor biosynthesis; coenzyme A biosynthesis.</text>
</comment>
<accession>F0QVM3</accession>
<proteinExistence type="inferred from homology"/>
<dbReference type="PANTHER" id="PTHR40732:SF1">
    <property type="entry name" value="GTP-DEPENDENT DEPHOSPHO-COA KINASE"/>
    <property type="match status" value="1"/>
</dbReference>
<dbReference type="STRING" id="985053.VMUT_0665"/>
<protein>
    <recommendedName>
        <fullName evidence="6">GTP-dependent dephospho-CoA kinase</fullName>
        <ecNumber evidence="6">2.7.1.237</ecNumber>
    </recommendedName>
    <alternativeName>
        <fullName evidence="6">Dephospho-coenzyme A kinase</fullName>
        <shortName evidence="6">DPCK</shortName>
    </alternativeName>
</protein>
<dbReference type="AlphaFoldDB" id="F0QVM3"/>
<dbReference type="HOGENOM" id="CLU_120795_1_0_2"/>
<dbReference type="GO" id="GO:0016301">
    <property type="term" value="F:kinase activity"/>
    <property type="evidence" value="ECO:0007669"/>
    <property type="project" value="UniProtKB-UniRule"/>
</dbReference>
<keyword evidence="8" id="KW-1185">Reference proteome</keyword>
<dbReference type="InterPro" id="IPR007164">
    <property type="entry name" value="GTP-dep_dephospho-CoA_kin"/>
</dbReference>
<keyword evidence="4 6" id="KW-0173">Coenzyme A biosynthesis</keyword>
<feature type="binding site" evidence="6">
    <location>
        <position position="46"/>
    </location>
    <ligand>
        <name>GTP</name>
        <dbReference type="ChEBI" id="CHEBI:37565"/>
    </ligand>
</feature>
<dbReference type="KEGG" id="vmo:VMUT_0665"/>
<keyword evidence="1 6" id="KW-0808">Transferase</keyword>
<comment type="caution">
    <text evidence="6">Lacks conserved residue(s) required for the propagation of feature annotation.</text>
</comment>
<dbReference type="Pfam" id="PF04019">
    <property type="entry name" value="DUF359"/>
    <property type="match status" value="1"/>
</dbReference>
<dbReference type="Proteomes" id="UP000007485">
    <property type="component" value="Chromosome"/>
</dbReference>
<evidence type="ECO:0000256" key="5">
    <source>
        <dbReference type="ARBA" id="ARBA00023134"/>
    </source>
</evidence>
<dbReference type="OrthoDB" id="15447at2157"/>
<sequence length="174" mass="19436">MYVLASKWARSMMAWPLGIAISREAPESIVRVRSEYESSFLITVGDVVTMNTIKYWRVPNLAFMDLKTRRTIDMGMEITGFDKVINIINRPATLSIEVINAIRGAMREAMGGSRVLIQVDGEEDLLAIPAVLLAPKGSLVLYGLYTGYLIAIPVVDEYKLAMFKLFLMMRPGNA</sequence>
<feature type="binding site" evidence="6">
    <location>
        <position position="123"/>
    </location>
    <ligand>
        <name>GTP</name>
        <dbReference type="ChEBI" id="CHEBI:37565"/>
    </ligand>
</feature>
<dbReference type="GeneID" id="10288317"/>
<comment type="catalytic activity">
    <reaction evidence="6">
        <text>3'-dephospho-CoA + GTP = GDP + CoA + H(+)</text>
        <dbReference type="Rhea" id="RHEA:61156"/>
        <dbReference type="ChEBI" id="CHEBI:15378"/>
        <dbReference type="ChEBI" id="CHEBI:37565"/>
        <dbReference type="ChEBI" id="CHEBI:57287"/>
        <dbReference type="ChEBI" id="CHEBI:57328"/>
        <dbReference type="ChEBI" id="CHEBI:58189"/>
        <dbReference type="EC" id="2.7.1.237"/>
    </reaction>
</comment>
<feature type="binding site" evidence="6">
    <location>
        <position position="67"/>
    </location>
    <ligand>
        <name>GTP</name>
        <dbReference type="ChEBI" id="CHEBI:37565"/>
    </ligand>
</feature>
<evidence type="ECO:0000256" key="1">
    <source>
        <dbReference type="ARBA" id="ARBA00022679"/>
    </source>
</evidence>
<name>F0QVM3_VULM7</name>
<dbReference type="RefSeq" id="WP_013604039.1">
    <property type="nucleotide sequence ID" value="NC_015151.1"/>
</dbReference>
<dbReference type="GO" id="GO:0005525">
    <property type="term" value="F:GTP binding"/>
    <property type="evidence" value="ECO:0007669"/>
    <property type="project" value="UniProtKB-UniRule"/>
</dbReference>
<dbReference type="HAMAP" id="MF_00590">
    <property type="entry name" value="Dephospho_CoA_kinase_GTP_dep"/>
    <property type="match status" value="1"/>
</dbReference>
<dbReference type="eggNOG" id="arCOG04076">
    <property type="taxonomic scope" value="Archaea"/>
</dbReference>
<evidence type="ECO:0000313" key="7">
    <source>
        <dbReference type="EMBL" id="ADY00876.1"/>
    </source>
</evidence>
<feature type="binding site" evidence="6">
    <location>
        <position position="65"/>
    </location>
    <ligand>
        <name>GTP</name>
        <dbReference type="ChEBI" id="CHEBI:37565"/>
    </ligand>
</feature>
<evidence type="ECO:0000256" key="2">
    <source>
        <dbReference type="ARBA" id="ARBA00022741"/>
    </source>
</evidence>
<reference evidence="7 8" key="1">
    <citation type="journal article" date="2011" name="J. Bacteriol.">
        <title>Complete genome sequence of 'Vulcanisaeta moutnovskia' strain 768-28, a novel member of the hyperthermophilic crenarchaeal genus vulcanisaeta.</title>
        <authorList>
            <person name="Gumerov V.M."/>
            <person name="Mardanov A.V."/>
            <person name="Beletsky A.V."/>
            <person name="Prokofeva M.I."/>
            <person name="Bonch-Osmolovskaya E.A."/>
            <person name="Ravin N.V."/>
            <person name="Skryabin K.G."/>
        </authorList>
    </citation>
    <scope>NUCLEOTIDE SEQUENCE [LARGE SCALE GENOMIC DNA]</scope>
    <source>
        <strain evidence="7 8">768-28</strain>
    </source>
</reference>
<feature type="binding site" evidence="6">
    <location>
        <position position="48"/>
    </location>
    <ligand>
        <name>GTP</name>
        <dbReference type="ChEBI" id="CHEBI:37565"/>
    </ligand>
</feature>